<dbReference type="EMBL" id="JAPMLT010000004">
    <property type="protein sequence ID" value="MCX7570417.1"/>
    <property type="molecule type" value="Genomic_DNA"/>
</dbReference>
<protein>
    <submittedName>
        <fullName evidence="1">Uncharacterized protein</fullName>
    </submittedName>
</protein>
<organism evidence="1 2">
    <name type="scientific">Tumebacillus lacus</name>
    <dbReference type="NCBI Taxonomy" id="2995335"/>
    <lineage>
        <taxon>Bacteria</taxon>
        <taxon>Bacillati</taxon>
        <taxon>Bacillota</taxon>
        <taxon>Bacilli</taxon>
        <taxon>Bacillales</taxon>
        <taxon>Alicyclobacillaceae</taxon>
        <taxon>Tumebacillus</taxon>
    </lineage>
</organism>
<proteinExistence type="predicted"/>
<sequence length="369" mass="42227">MLSLERDGFTREEVLRALTSERRFLKFRYELLDSENTKKRDLDEVLGGSVEHDTLAAMKRTAKFDIRDNGGIDFASDRIKPWAMLEMPNGRWVSWPLGVFLLITPNRKTQLDGGVLRNIEAYDLSKVLADFKFDDRFIIKKGEKYTAKLADLLVAAGIPRRWHNITDSPTTAPEDRDWPPDDDALKIAHEILGAINYRSLFFDGEYAVAVPYIAPDQRASEHVYADDEWSVIFPEVDQSLDYFNVPNRIILFVSEPDRNPIRSVWENTNPNSPTSYPNRKRWIVKKEAVDAPNQAILDAMAARMGEEVSQIFEIVNLETAIMPFHSDADVYTLRFSALGIDHKYSETAWGFDLSPGAKMRHSIRRVVSV</sequence>
<evidence type="ECO:0000313" key="2">
    <source>
        <dbReference type="Proteomes" id="UP001208017"/>
    </source>
</evidence>
<reference evidence="1 2" key="1">
    <citation type="submission" date="2022-11" db="EMBL/GenBank/DDBJ databases">
        <title>Study of microbial diversity in lake waters.</title>
        <authorList>
            <person name="Zhang J."/>
        </authorList>
    </citation>
    <scope>NUCLEOTIDE SEQUENCE [LARGE SCALE GENOMIC DNA]</scope>
    <source>
        <strain evidence="1 2">DT12</strain>
    </source>
</reference>
<gene>
    <name evidence="1" type="ORF">OS242_10625</name>
</gene>
<name>A0ABT3X372_9BACL</name>
<keyword evidence="2" id="KW-1185">Reference proteome</keyword>
<evidence type="ECO:0000313" key="1">
    <source>
        <dbReference type="EMBL" id="MCX7570417.1"/>
    </source>
</evidence>
<dbReference type="RefSeq" id="WP_267151662.1">
    <property type="nucleotide sequence ID" value="NZ_JAPMLT010000004.1"/>
</dbReference>
<comment type="caution">
    <text evidence="1">The sequence shown here is derived from an EMBL/GenBank/DDBJ whole genome shotgun (WGS) entry which is preliminary data.</text>
</comment>
<dbReference type="Proteomes" id="UP001208017">
    <property type="component" value="Unassembled WGS sequence"/>
</dbReference>
<accession>A0ABT3X372</accession>